<evidence type="ECO:0000313" key="2">
    <source>
        <dbReference type="EMBL" id="KAF8414995.1"/>
    </source>
</evidence>
<protein>
    <submittedName>
        <fullName evidence="2">Uncharacterized protein</fullName>
    </submittedName>
</protein>
<sequence length="101" mass="10557">MGSLCSRPGTHSGSHQVLGGPSSSNTQNGQSSTEARAAAAEAAERRVKSAQARGTHASNPKRGHLAAQLEASKSVNLCLHRGKKKDHLGKARIHFTPSSIH</sequence>
<proteinExistence type="predicted"/>
<comment type="caution">
    <text evidence="2">The sequence shown here is derived from an EMBL/GenBank/DDBJ whole genome shotgun (WGS) entry which is preliminary data.</text>
</comment>
<feature type="compositionally biased region" description="Low complexity" evidence="1">
    <location>
        <begin position="20"/>
        <end position="41"/>
    </location>
</feature>
<name>A0AAD4BAE7_BOLED</name>
<dbReference type="AlphaFoldDB" id="A0AAD4BAE7"/>
<evidence type="ECO:0000313" key="3">
    <source>
        <dbReference type="Proteomes" id="UP001194468"/>
    </source>
</evidence>
<reference evidence="2" key="1">
    <citation type="submission" date="2019-10" db="EMBL/GenBank/DDBJ databases">
        <authorList>
            <consortium name="DOE Joint Genome Institute"/>
            <person name="Kuo A."/>
            <person name="Miyauchi S."/>
            <person name="Kiss E."/>
            <person name="Drula E."/>
            <person name="Kohler A."/>
            <person name="Sanchez-Garcia M."/>
            <person name="Andreopoulos B."/>
            <person name="Barry K.W."/>
            <person name="Bonito G."/>
            <person name="Buee M."/>
            <person name="Carver A."/>
            <person name="Chen C."/>
            <person name="Cichocki N."/>
            <person name="Clum A."/>
            <person name="Culley D."/>
            <person name="Crous P.W."/>
            <person name="Fauchery L."/>
            <person name="Girlanda M."/>
            <person name="Hayes R."/>
            <person name="Keri Z."/>
            <person name="LaButti K."/>
            <person name="Lipzen A."/>
            <person name="Lombard V."/>
            <person name="Magnuson J."/>
            <person name="Maillard F."/>
            <person name="Morin E."/>
            <person name="Murat C."/>
            <person name="Nolan M."/>
            <person name="Ohm R."/>
            <person name="Pangilinan J."/>
            <person name="Pereira M."/>
            <person name="Perotto S."/>
            <person name="Peter M."/>
            <person name="Riley R."/>
            <person name="Sitrit Y."/>
            <person name="Stielow B."/>
            <person name="Szollosi G."/>
            <person name="Zifcakova L."/>
            <person name="Stursova M."/>
            <person name="Spatafora J.W."/>
            <person name="Tedersoo L."/>
            <person name="Vaario L.-M."/>
            <person name="Yamada A."/>
            <person name="Yan M."/>
            <person name="Wang P."/>
            <person name="Xu J."/>
            <person name="Bruns T."/>
            <person name="Baldrian P."/>
            <person name="Vilgalys R."/>
            <person name="Henrissat B."/>
            <person name="Grigoriev I.V."/>
            <person name="Hibbett D."/>
            <person name="Nagy L.G."/>
            <person name="Martin F.M."/>
        </authorList>
    </citation>
    <scope>NUCLEOTIDE SEQUENCE</scope>
    <source>
        <strain evidence="2">BED1</strain>
    </source>
</reference>
<accession>A0AAD4BAE7</accession>
<dbReference type="Proteomes" id="UP001194468">
    <property type="component" value="Unassembled WGS sequence"/>
</dbReference>
<dbReference type="EMBL" id="WHUW01000391">
    <property type="protein sequence ID" value="KAF8414995.1"/>
    <property type="molecule type" value="Genomic_DNA"/>
</dbReference>
<reference evidence="2" key="2">
    <citation type="journal article" date="2020" name="Nat. Commun.">
        <title>Large-scale genome sequencing of mycorrhizal fungi provides insights into the early evolution of symbiotic traits.</title>
        <authorList>
            <person name="Miyauchi S."/>
            <person name="Kiss E."/>
            <person name="Kuo A."/>
            <person name="Drula E."/>
            <person name="Kohler A."/>
            <person name="Sanchez-Garcia M."/>
            <person name="Morin E."/>
            <person name="Andreopoulos B."/>
            <person name="Barry K.W."/>
            <person name="Bonito G."/>
            <person name="Buee M."/>
            <person name="Carver A."/>
            <person name="Chen C."/>
            <person name="Cichocki N."/>
            <person name="Clum A."/>
            <person name="Culley D."/>
            <person name="Crous P.W."/>
            <person name="Fauchery L."/>
            <person name="Girlanda M."/>
            <person name="Hayes R.D."/>
            <person name="Keri Z."/>
            <person name="LaButti K."/>
            <person name="Lipzen A."/>
            <person name="Lombard V."/>
            <person name="Magnuson J."/>
            <person name="Maillard F."/>
            <person name="Murat C."/>
            <person name="Nolan M."/>
            <person name="Ohm R.A."/>
            <person name="Pangilinan J."/>
            <person name="Pereira M.F."/>
            <person name="Perotto S."/>
            <person name="Peter M."/>
            <person name="Pfister S."/>
            <person name="Riley R."/>
            <person name="Sitrit Y."/>
            <person name="Stielow J.B."/>
            <person name="Szollosi G."/>
            <person name="Zifcakova L."/>
            <person name="Stursova M."/>
            <person name="Spatafora J.W."/>
            <person name="Tedersoo L."/>
            <person name="Vaario L.M."/>
            <person name="Yamada A."/>
            <person name="Yan M."/>
            <person name="Wang P."/>
            <person name="Xu J."/>
            <person name="Bruns T."/>
            <person name="Baldrian P."/>
            <person name="Vilgalys R."/>
            <person name="Dunand C."/>
            <person name="Henrissat B."/>
            <person name="Grigoriev I.V."/>
            <person name="Hibbett D."/>
            <person name="Nagy L.G."/>
            <person name="Martin F.M."/>
        </authorList>
    </citation>
    <scope>NUCLEOTIDE SEQUENCE</scope>
    <source>
        <strain evidence="2">BED1</strain>
    </source>
</reference>
<evidence type="ECO:0000256" key="1">
    <source>
        <dbReference type="SAM" id="MobiDB-lite"/>
    </source>
</evidence>
<gene>
    <name evidence="2" type="ORF">L210DRAFT_2776790</name>
</gene>
<organism evidence="2 3">
    <name type="scientific">Boletus edulis BED1</name>
    <dbReference type="NCBI Taxonomy" id="1328754"/>
    <lineage>
        <taxon>Eukaryota</taxon>
        <taxon>Fungi</taxon>
        <taxon>Dikarya</taxon>
        <taxon>Basidiomycota</taxon>
        <taxon>Agaricomycotina</taxon>
        <taxon>Agaricomycetes</taxon>
        <taxon>Agaricomycetidae</taxon>
        <taxon>Boletales</taxon>
        <taxon>Boletineae</taxon>
        <taxon>Boletaceae</taxon>
        <taxon>Boletoideae</taxon>
        <taxon>Boletus</taxon>
    </lineage>
</organism>
<keyword evidence="3" id="KW-1185">Reference proteome</keyword>
<feature type="region of interest" description="Disordered" evidence="1">
    <location>
        <begin position="1"/>
        <end position="66"/>
    </location>
</feature>